<protein>
    <submittedName>
        <fullName evidence="2">Oxoglutarate/iron-dependent dioxygenase</fullName>
    </submittedName>
</protein>
<organism evidence="2">
    <name type="scientific">uncultured Caudovirales phage</name>
    <dbReference type="NCBI Taxonomy" id="2100421"/>
    <lineage>
        <taxon>Viruses</taxon>
        <taxon>Duplodnaviria</taxon>
        <taxon>Heunggongvirae</taxon>
        <taxon>Uroviricota</taxon>
        <taxon>Caudoviricetes</taxon>
        <taxon>Peduoviridae</taxon>
        <taxon>Maltschvirus</taxon>
        <taxon>Maltschvirus maltsch</taxon>
    </lineage>
</organism>
<evidence type="ECO:0000259" key="1">
    <source>
        <dbReference type="PROSITE" id="PS51471"/>
    </source>
</evidence>
<dbReference type="InterPro" id="IPR044862">
    <property type="entry name" value="Pro_4_hyd_alph_FE2OG_OXY"/>
</dbReference>
<dbReference type="GO" id="GO:0051213">
    <property type="term" value="F:dioxygenase activity"/>
    <property type="evidence" value="ECO:0007669"/>
    <property type="project" value="UniProtKB-KW"/>
</dbReference>
<keyword evidence="2" id="KW-0223">Dioxygenase</keyword>
<dbReference type="PROSITE" id="PS51471">
    <property type="entry name" value="FE2OG_OXY"/>
    <property type="match status" value="1"/>
</dbReference>
<reference evidence="2" key="1">
    <citation type="submission" date="2020-05" db="EMBL/GenBank/DDBJ databases">
        <authorList>
            <person name="Chiriac C."/>
            <person name="Salcher M."/>
            <person name="Ghai R."/>
            <person name="Kavagutti S V."/>
        </authorList>
    </citation>
    <scope>NUCLEOTIDE SEQUENCE</scope>
</reference>
<keyword evidence="2" id="KW-0560">Oxidoreductase</keyword>
<evidence type="ECO:0000313" key="2">
    <source>
        <dbReference type="EMBL" id="CAB5222209.1"/>
    </source>
</evidence>
<feature type="domain" description="Fe2OG dioxygenase" evidence="1">
    <location>
        <begin position="131"/>
        <end position="251"/>
    </location>
</feature>
<dbReference type="Pfam" id="PF13640">
    <property type="entry name" value="2OG-FeII_Oxy_3"/>
    <property type="match status" value="1"/>
</dbReference>
<sequence length="334" mass="38107">MILPSTPTIGPEELLEISKFEVEDLGHGLVVFRNAFKVDLKILKHIDESAEEAHKDRWEYITGEDGVQYGINEDGFRYRMEDVPNAPVRLLSPVNEKTPKEVFDYFVNLEDTIYKCLLRYIDMFPLVVGSLWWKARGHILRYEGNGILGWHQDNDTNYKVTGGVRYIPKGMVASRQTAGALAYFNDSVETAEELNGSNFAGGSLVFPYLKVEYKPKKGDIIMFPTNYMCSHGVSQMKGGVRYAYLTFFGQGADDEKANIRIVESGNSKEWCPPVWFDSIYDDYESFCKSPYSIWSDRWNADLEPGSNPVFQNRCVTQYGATHITEVVQREQTSD</sequence>
<dbReference type="InterPro" id="IPR005123">
    <property type="entry name" value="Oxoglu/Fe-dep_dioxygenase_dom"/>
</dbReference>
<accession>A0A6J7WVQ9</accession>
<dbReference type="Gene3D" id="2.60.120.620">
    <property type="entry name" value="q2cbj1_9rhob like domain"/>
    <property type="match status" value="1"/>
</dbReference>
<proteinExistence type="predicted"/>
<dbReference type="EMBL" id="LR798301">
    <property type="protein sequence ID" value="CAB5222209.1"/>
    <property type="molecule type" value="Genomic_DNA"/>
</dbReference>
<name>A0A6J7WVQ9_9CAUD</name>
<gene>
    <name evidence="2" type="ORF">UFOVP361_17</name>
</gene>